<keyword evidence="1" id="KW-1133">Transmembrane helix</keyword>
<dbReference type="eggNOG" id="COG0697">
    <property type="taxonomic scope" value="Bacteria"/>
</dbReference>
<dbReference type="Gene3D" id="1.10.3730.20">
    <property type="match status" value="1"/>
</dbReference>
<evidence type="ECO:0000313" key="4">
    <source>
        <dbReference type="Proteomes" id="UP000001591"/>
    </source>
</evidence>
<protein>
    <submittedName>
        <fullName evidence="3">Integral membrane protein, putative</fullName>
    </submittedName>
</protein>
<keyword evidence="4" id="KW-1185">Reference proteome</keyword>
<sequence length="303" mass="31836">MAVPTPAGPGLPGTVPPETVARGIALAVTAFALFSGLDVIVKLLTARYALPQVIFLNAVFSLGPVLAYAAVRGGVLASLRTRRLRLHGLRALCGVCSGFCTFFAYSRMPIADVYALAFAAPMIMTALSVPVLKEQVGWRRWTAVAVGFGGVLLMLRPGGGMVDVGALAALAGAFFYSSGMIISRLMRGTETSVSFAFYSAAAAMAVTAGMLPFFWQTPTLADLGLSALGGTLGGAALVILLTAFRQAPTAVVAPFQYTQLLWGVFYGWVIFGHLPDAWLFLGGGIVIGSGLYILHRETRRTVP</sequence>
<dbReference type="EMBL" id="CP000613">
    <property type="protein sequence ID" value="ACI99659.1"/>
    <property type="molecule type" value="Genomic_DNA"/>
</dbReference>
<feature type="transmembrane region" description="Helical" evidence="1">
    <location>
        <begin position="53"/>
        <end position="75"/>
    </location>
</feature>
<evidence type="ECO:0000313" key="3">
    <source>
        <dbReference type="EMBL" id="ACI99659.1"/>
    </source>
</evidence>
<organism evidence="3 4">
    <name type="scientific">Rhodospirillum centenum (strain ATCC 51521 / SW)</name>
    <dbReference type="NCBI Taxonomy" id="414684"/>
    <lineage>
        <taxon>Bacteria</taxon>
        <taxon>Pseudomonadati</taxon>
        <taxon>Pseudomonadota</taxon>
        <taxon>Alphaproteobacteria</taxon>
        <taxon>Rhodospirillales</taxon>
        <taxon>Rhodospirillaceae</taxon>
        <taxon>Rhodospirillum</taxon>
    </lineage>
</organism>
<dbReference type="HOGENOM" id="CLU_032828_2_3_5"/>
<feature type="transmembrane region" description="Helical" evidence="1">
    <location>
        <begin position="20"/>
        <end position="41"/>
    </location>
</feature>
<dbReference type="SUPFAM" id="SSF103481">
    <property type="entry name" value="Multidrug resistance efflux transporter EmrE"/>
    <property type="match status" value="2"/>
</dbReference>
<dbReference type="GO" id="GO:0016020">
    <property type="term" value="C:membrane"/>
    <property type="evidence" value="ECO:0007669"/>
    <property type="project" value="InterPro"/>
</dbReference>
<evidence type="ECO:0000256" key="1">
    <source>
        <dbReference type="SAM" id="Phobius"/>
    </source>
</evidence>
<evidence type="ECO:0000259" key="2">
    <source>
        <dbReference type="Pfam" id="PF00892"/>
    </source>
</evidence>
<feature type="transmembrane region" description="Helical" evidence="1">
    <location>
        <begin position="227"/>
        <end position="244"/>
    </location>
</feature>
<accession>B6IPF7</accession>
<keyword evidence="1" id="KW-0472">Membrane</keyword>
<feature type="transmembrane region" description="Helical" evidence="1">
    <location>
        <begin position="251"/>
        <end position="271"/>
    </location>
</feature>
<dbReference type="Proteomes" id="UP000001591">
    <property type="component" value="Chromosome"/>
</dbReference>
<proteinExistence type="predicted"/>
<dbReference type="InterPro" id="IPR000620">
    <property type="entry name" value="EamA_dom"/>
</dbReference>
<gene>
    <name evidence="3" type="ordered locus">RC1_2272</name>
</gene>
<feature type="domain" description="EamA" evidence="2">
    <location>
        <begin position="22"/>
        <end position="155"/>
    </location>
</feature>
<keyword evidence="1" id="KW-0812">Transmembrane</keyword>
<reference evidence="3 4" key="1">
    <citation type="journal article" date="2010" name="BMC Genomics">
        <title>Metabolic flexibility revealed in the genome of the cyst-forming alpha-1 proteobacterium Rhodospirillum centenum.</title>
        <authorList>
            <person name="Lu Y.K."/>
            <person name="Marden J."/>
            <person name="Han M."/>
            <person name="Swingley W.D."/>
            <person name="Mastrian S.D."/>
            <person name="Chowdhury S.R."/>
            <person name="Hao J."/>
            <person name="Helmy T."/>
            <person name="Kim S."/>
            <person name="Kurdoglu A.A."/>
            <person name="Matthies H.J."/>
            <person name="Rollo D."/>
            <person name="Stothard P."/>
            <person name="Blankenship R.E."/>
            <person name="Bauer C.E."/>
            <person name="Touchman J.W."/>
        </authorList>
    </citation>
    <scope>NUCLEOTIDE SEQUENCE [LARGE SCALE GENOMIC DNA]</scope>
    <source>
        <strain evidence="4">ATCC 51521 / SW</strain>
    </source>
</reference>
<dbReference type="AlphaFoldDB" id="B6IPF7"/>
<dbReference type="Pfam" id="PF00892">
    <property type="entry name" value="EamA"/>
    <property type="match status" value="2"/>
</dbReference>
<feature type="transmembrane region" description="Helical" evidence="1">
    <location>
        <begin position="113"/>
        <end position="132"/>
    </location>
</feature>
<feature type="transmembrane region" description="Helical" evidence="1">
    <location>
        <begin position="195"/>
        <end position="215"/>
    </location>
</feature>
<dbReference type="KEGG" id="rce:RC1_2272"/>
<dbReference type="PANTHER" id="PTHR22911">
    <property type="entry name" value="ACYL-MALONYL CONDENSING ENZYME-RELATED"/>
    <property type="match status" value="1"/>
</dbReference>
<dbReference type="RefSeq" id="WP_012567444.1">
    <property type="nucleotide sequence ID" value="NC_011420.2"/>
</dbReference>
<name>B6IPF7_RHOCS</name>
<dbReference type="PANTHER" id="PTHR22911:SF103">
    <property type="entry name" value="BLR2811 PROTEIN"/>
    <property type="match status" value="1"/>
</dbReference>
<feature type="transmembrane region" description="Helical" evidence="1">
    <location>
        <begin position="277"/>
        <end position="294"/>
    </location>
</feature>
<feature type="transmembrane region" description="Helical" evidence="1">
    <location>
        <begin position="164"/>
        <end position="183"/>
    </location>
</feature>
<dbReference type="InterPro" id="IPR037185">
    <property type="entry name" value="EmrE-like"/>
</dbReference>
<feature type="domain" description="EamA" evidence="2">
    <location>
        <begin position="165"/>
        <end position="289"/>
    </location>
</feature>
<dbReference type="OrthoDB" id="9812899at2"/>
<dbReference type="STRING" id="414684.RC1_2272"/>